<evidence type="ECO:0000313" key="16">
    <source>
        <dbReference type="Proteomes" id="UP000075243"/>
    </source>
</evidence>
<dbReference type="GO" id="GO:0007165">
    <property type="term" value="P:signal transduction"/>
    <property type="evidence" value="ECO:0007669"/>
    <property type="project" value="UniProtKB-ARBA"/>
</dbReference>
<evidence type="ECO:0000256" key="2">
    <source>
        <dbReference type="ARBA" id="ARBA00009592"/>
    </source>
</evidence>
<dbReference type="SUPFAM" id="SSF52058">
    <property type="entry name" value="L domain-like"/>
    <property type="match status" value="2"/>
</dbReference>
<dbReference type="InterPro" id="IPR032675">
    <property type="entry name" value="LRR_dom_sf"/>
</dbReference>
<comment type="similarity">
    <text evidence="2">Belongs to the RLP family.</text>
</comment>
<evidence type="ECO:0000256" key="1">
    <source>
        <dbReference type="ARBA" id="ARBA00004251"/>
    </source>
</evidence>
<feature type="domain" description="Disease resistance R13L4/SHOC-2-like LRR" evidence="14">
    <location>
        <begin position="7"/>
        <end position="246"/>
    </location>
</feature>
<dbReference type="PANTHER" id="PTHR48062">
    <property type="entry name" value="RECEPTOR-LIKE PROTEIN 14"/>
    <property type="match status" value="1"/>
</dbReference>
<dbReference type="PRINTS" id="PR00019">
    <property type="entry name" value="LEURICHRPT"/>
</dbReference>
<keyword evidence="10 13" id="KW-0472">Membrane</keyword>
<dbReference type="GO" id="GO:0016301">
    <property type="term" value="F:kinase activity"/>
    <property type="evidence" value="ECO:0007669"/>
    <property type="project" value="UniProtKB-KW"/>
</dbReference>
<dbReference type="FunFam" id="3.80.10.10:FF:000111">
    <property type="entry name" value="LRR receptor-like serine/threonine-protein kinase ERECTA"/>
    <property type="match status" value="1"/>
</dbReference>
<dbReference type="InterPro" id="IPR001611">
    <property type="entry name" value="Leu-rich_rpt"/>
</dbReference>
<evidence type="ECO:0000256" key="4">
    <source>
        <dbReference type="ARBA" id="ARBA00022553"/>
    </source>
</evidence>
<evidence type="ECO:0000313" key="15">
    <source>
        <dbReference type="EMBL" id="KYP36276.1"/>
    </source>
</evidence>
<dbReference type="PANTHER" id="PTHR48062:SF52">
    <property type="entry name" value="RECEPTOR-LIKE PROTEIN 8-RELATED"/>
    <property type="match status" value="1"/>
</dbReference>
<dbReference type="EMBL" id="KQ484240">
    <property type="protein sequence ID" value="KYP36276.1"/>
    <property type="molecule type" value="Genomic_DNA"/>
</dbReference>
<dbReference type="SMART" id="SM00369">
    <property type="entry name" value="LRR_TYP"/>
    <property type="match status" value="7"/>
</dbReference>
<evidence type="ECO:0000256" key="7">
    <source>
        <dbReference type="ARBA" id="ARBA00022729"/>
    </source>
</evidence>
<evidence type="ECO:0000256" key="6">
    <source>
        <dbReference type="ARBA" id="ARBA00022692"/>
    </source>
</evidence>
<evidence type="ECO:0000256" key="9">
    <source>
        <dbReference type="ARBA" id="ARBA00022989"/>
    </source>
</evidence>
<dbReference type="InterPro" id="IPR003591">
    <property type="entry name" value="Leu-rich_rpt_typical-subtyp"/>
</dbReference>
<dbReference type="FunFam" id="3.80.10.10:FF:000041">
    <property type="entry name" value="LRR receptor-like serine/threonine-protein kinase ERECTA"/>
    <property type="match status" value="1"/>
</dbReference>
<dbReference type="Pfam" id="PF13855">
    <property type="entry name" value="LRR_8"/>
    <property type="match status" value="2"/>
</dbReference>
<keyword evidence="7" id="KW-0732">Signal</keyword>
<accession>A0A151R162</accession>
<evidence type="ECO:0000256" key="12">
    <source>
        <dbReference type="ARBA" id="ARBA00023180"/>
    </source>
</evidence>
<evidence type="ECO:0000256" key="10">
    <source>
        <dbReference type="ARBA" id="ARBA00023136"/>
    </source>
</evidence>
<dbReference type="FunFam" id="3.80.10.10:FF:000383">
    <property type="entry name" value="Leucine-rich repeat receptor protein kinase EMS1"/>
    <property type="match status" value="1"/>
</dbReference>
<keyword evidence="11 15" id="KW-0675">Receptor</keyword>
<evidence type="ECO:0000256" key="3">
    <source>
        <dbReference type="ARBA" id="ARBA00022475"/>
    </source>
</evidence>
<evidence type="ECO:0000256" key="13">
    <source>
        <dbReference type="SAM" id="Phobius"/>
    </source>
</evidence>
<evidence type="ECO:0000256" key="11">
    <source>
        <dbReference type="ARBA" id="ARBA00023170"/>
    </source>
</evidence>
<dbReference type="Proteomes" id="UP000075243">
    <property type="component" value="Unassembled WGS sequence"/>
</dbReference>
<name>A0A151R162_CAJCA</name>
<keyword evidence="6 13" id="KW-0812">Transmembrane</keyword>
<evidence type="ECO:0000256" key="5">
    <source>
        <dbReference type="ARBA" id="ARBA00022614"/>
    </source>
</evidence>
<keyword evidence="4" id="KW-0597">Phosphoprotein</keyword>
<reference evidence="15" key="1">
    <citation type="journal article" date="2012" name="Nat. Biotechnol.">
        <title>Draft genome sequence of pigeonpea (Cajanus cajan), an orphan legume crop of resource-poor farmers.</title>
        <authorList>
            <person name="Varshney R.K."/>
            <person name="Chen W."/>
            <person name="Li Y."/>
            <person name="Bharti A.K."/>
            <person name="Saxena R.K."/>
            <person name="Schlueter J.A."/>
            <person name="Donoghue M.T."/>
            <person name="Azam S."/>
            <person name="Fan G."/>
            <person name="Whaley A.M."/>
            <person name="Farmer A.D."/>
            <person name="Sheridan J."/>
            <person name="Iwata A."/>
            <person name="Tuteja R."/>
            <person name="Penmetsa R.V."/>
            <person name="Wu W."/>
            <person name="Upadhyaya H.D."/>
            <person name="Yang S.P."/>
            <person name="Shah T."/>
            <person name="Saxena K.B."/>
            <person name="Michael T."/>
            <person name="McCombie W.R."/>
            <person name="Yang B."/>
            <person name="Zhang G."/>
            <person name="Yang H."/>
            <person name="Wang J."/>
            <person name="Spillane C."/>
            <person name="Cook D.R."/>
            <person name="May G.D."/>
            <person name="Xu X."/>
            <person name="Jackson S.A."/>
        </authorList>
    </citation>
    <scope>NUCLEOTIDE SEQUENCE [LARGE SCALE GENOMIC DNA]</scope>
</reference>
<keyword evidence="3" id="KW-1003">Cell membrane</keyword>
<dbReference type="InterPro" id="IPR055414">
    <property type="entry name" value="LRR_R13L4/SHOC2-like"/>
</dbReference>
<dbReference type="FunFam" id="3.80.10.10:FF:000095">
    <property type="entry name" value="LRR receptor-like serine/threonine-protein kinase GSO1"/>
    <property type="match status" value="1"/>
</dbReference>
<evidence type="ECO:0000256" key="8">
    <source>
        <dbReference type="ARBA" id="ARBA00022737"/>
    </source>
</evidence>
<sequence>MSRMTGGLCKLKNLRFLDLSINHFVGHLPRCLSNLSFLHLLDVSDNSFEGTFPSFIYNLKSLAYLSLSNNHFKGTLSFNLLANHSNLQILEIGSYNQQDLKVDTENPPFVPSFQLKILRVLNCTLNEPSHMIPTFLYNQHELRMLHIGHSNMEGRFPNWLLENNTKLDYLNLSNNLLTGPVELNAATIFSNMHILDISCNPIGGIPHHIGSLFPNLVTLNMSSSSLQGNFPASLGDMKQLNNLDLSHNNLSGHIPQEFGKGSNDLRFLKLSNNNLHGPFLPSGSNFTKLLSLHQANNNFKGNIPDGIMNSIELRMLDLSNNQLHGEIPSWIGSFQNLTFLILSQNSLEGPIPMGFCKLTKLAYVDISQNNFNGTLPKCLTMPDLRYLHLQNNKFNGPIPIVLANSPFLLTMNLVNNKFSGQIPKWISSFLNLRILLLKKNKLDGLIPIDVCQLKNISIMDLSQNNLSGRIPSCLKNIAFRRLDLFDGTLLGKFVVPWVTRSTEYVFFPDTNTLVEGQNIQEFVEYDEQDVDFTSKNRYETYKGNILDLMFGLDLSNNMLTGQIPSQIGYLKSIHTLNLSKNHITGPIPETFSNLKQIESLDLSYNRLSGHIPSQLTDLYQLSVFSIAHNNLSGRTPERVNQFATFEASSYEGNAFLCGPPLNRSCSSVVKQPTPGIDTPPLGNDHFINTFVYSFPPPFFVTFLGVIAFLYFHSYFQIP</sequence>
<dbReference type="InterPro" id="IPR051502">
    <property type="entry name" value="RLP_Defense_Trigger"/>
</dbReference>
<keyword evidence="12" id="KW-0325">Glycoprotein</keyword>
<dbReference type="AlphaFoldDB" id="A0A151R162"/>
<dbReference type="GO" id="GO:0005886">
    <property type="term" value="C:plasma membrane"/>
    <property type="evidence" value="ECO:0007669"/>
    <property type="project" value="UniProtKB-SubCell"/>
</dbReference>
<dbReference type="Pfam" id="PF23598">
    <property type="entry name" value="LRR_14"/>
    <property type="match status" value="1"/>
</dbReference>
<keyword evidence="9 13" id="KW-1133">Transmembrane helix</keyword>
<dbReference type="Pfam" id="PF00560">
    <property type="entry name" value="LRR_1"/>
    <property type="match status" value="3"/>
</dbReference>
<dbReference type="Gene3D" id="3.80.10.10">
    <property type="entry name" value="Ribonuclease Inhibitor"/>
    <property type="match status" value="3"/>
</dbReference>
<proteinExistence type="inferred from homology"/>
<keyword evidence="5" id="KW-0433">Leucine-rich repeat</keyword>
<keyword evidence="15" id="KW-0418">Kinase</keyword>
<keyword evidence="8" id="KW-0677">Repeat</keyword>
<feature type="transmembrane region" description="Helical" evidence="13">
    <location>
        <begin position="690"/>
        <end position="711"/>
    </location>
</feature>
<evidence type="ECO:0000259" key="14">
    <source>
        <dbReference type="Pfam" id="PF23598"/>
    </source>
</evidence>
<dbReference type="Gramene" id="C.cajan_45301.t">
    <property type="protein sequence ID" value="C.cajan_45301.t.cds1"/>
    <property type="gene ID" value="C.cajan_45301"/>
</dbReference>
<gene>
    <name evidence="15" type="ORF">KK1_042616</name>
</gene>
<organism evidence="15 16">
    <name type="scientific">Cajanus cajan</name>
    <name type="common">Pigeon pea</name>
    <name type="synonym">Cajanus indicus</name>
    <dbReference type="NCBI Taxonomy" id="3821"/>
    <lineage>
        <taxon>Eukaryota</taxon>
        <taxon>Viridiplantae</taxon>
        <taxon>Streptophyta</taxon>
        <taxon>Embryophyta</taxon>
        <taxon>Tracheophyta</taxon>
        <taxon>Spermatophyta</taxon>
        <taxon>Magnoliopsida</taxon>
        <taxon>eudicotyledons</taxon>
        <taxon>Gunneridae</taxon>
        <taxon>Pentapetalae</taxon>
        <taxon>rosids</taxon>
        <taxon>fabids</taxon>
        <taxon>Fabales</taxon>
        <taxon>Fabaceae</taxon>
        <taxon>Papilionoideae</taxon>
        <taxon>50 kb inversion clade</taxon>
        <taxon>NPAAA clade</taxon>
        <taxon>indigoferoid/millettioid clade</taxon>
        <taxon>Phaseoleae</taxon>
        <taxon>Cajanus</taxon>
    </lineage>
</organism>
<protein>
    <submittedName>
        <fullName evidence="15">LRR receptor-like serine/threonine-protein kinase GSO1</fullName>
    </submittedName>
</protein>
<comment type="subcellular location">
    <subcellularLocation>
        <location evidence="1">Cell membrane</location>
        <topology evidence="1">Single-pass type I membrane protein</topology>
    </subcellularLocation>
</comment>
<dbReference type="STRING" id="3821.A0A151R162"/>
<keyword evidence="16" id="KW-1185">Reference proteome</keyword>
<keyword evidence="15" id="KW-0808">Transferase</keyword>
<dbReference type="OMA" id="NNISECC"/>